<keyword evidence="3" id="KW-1185">Reference proteome</keyword>
<feature type="transmembrane region" description="Helical" evidence="1">
    <location>
        <begin position="134"/>
        <end position="155"/>
    </location>
</feature>
<feature type="transmembrane region" description="Helical" evidence="1">
    <location>
        <begin position="109"/>
        <end position="127"/>
    </location>
</feature>
<comment type="caution">
    <text evidence="2">The sequence shown here is derived from an EMBL/GenBank/DDBJ whole genome shotgun (WGS) entry which is preliminary data.</text>
</comment>
<keyword evidence="1" id="KW-1133">Transmembrane helix</keyword>
<keyword evidence="1" id="KW-0812">Transmembrane</keyword>
<dbReference type="RefSeq" id="WP_061918360.1">
    <property type="nucleotide sequence ID" value="NZ_DF967971.1"/>
</dbReference>
<dbReference type="OrthoDB" id="164134at2"/>
<evidence type="ECO:0000256" key="1">
    <source>
        <dbReference type="SAM" id="Phobius"/>
    </source>
</evidence>
<gene>
    <name evidence="2" type="ORF">AC812_08210</name>
</gene>
<evidence type="ECO:0000313" key="2">
    <source>
        <dbReference type="EMBL" id="KPL75936.1"/>
    </source>
</evidence>
<evidence type="ECO:0000313" key="3">
    <source>
        <dbReference type="Proteomes" id="UP000050514"/>
    </source>
</evidence>
<name>A0A0P6X3R2_9CHLR</name>
<protein>
    <submittedName>
        <fullName evidence="2">Uncharacterized protein</fullName>
    </submittedName>
</protein>
<organism evidence="2 3">
    <name type="scientific">Bellilinea caldifistulae</name>
    <dbReference type="NCBI Taxonomy" id="360411"/>
    <lineage>
        <taxon>Bacteria</taxon>
        <taxon>Bacillati</taxon>
        <taxon>Chloroflexota</taxon>
        <taxon>Anaerolineae</taxon>
        <taxon>Anaerolineales</taxon>
        <taxon>Anaerolineaceae</taxon>
        <taxon>Bellilinea</taxon>
    </lineage>
</organism>
<feature type="transmembrane region" description="Helical" evidence="1">
    <location>
        <begin position="7"/>
        <end position="29"/>
    </location>
</feature>
<feature type="transmembrane region" description="Helical" evidence="1">
    <location>
        <begin position="70"/>
        <end position="89"/>
    </location>
</feature>
<keyword evidence="1" id="KW-0472">Membrane</keyword>
<sequence>MRAPISTAIAIATGLLILLGAFLPIPVLLPIRQILLSWTIPVAATAGLIAILNLLSVHWRKLNSARERDYYSIFLLLAFAATFAAGLILGPTDPDFQKIVTHIQFPVEASLMGVLTVTLTYASIRLFQRKRGWLAVLFTASTILFLILLSGFLNISENIPFVKDFLAALNTLPIAGARGILLGIALGSITTGLRILIGADRPYSG</sequence>
<reference evidence="2 3" key="1">
    <citation type="submission" date="2015-07" db="EMBL/GenBank/DDBJ databases">
        <title>Draft genome of Bellilinea caldifistulae DSM 17877.</title>
        <authorList>
            <person name="Hemp J."/>
            <person name="Ward L.M."/>
            <person name="Pace L.A."/>
            <person name="Fischer W.W."/>
        </authorList>
    </citation>
    <scope>NUCLEOTIDE SEQUENCE [LARGE SCALE GENOMIC DNA]</scope>
    <source>
        <strain evidence="2 3">GOMI-1</strain>
    </source>
</reference>
<accession>A0A0P6X3R2</accession>
<feature type="transmembrane region" description="Helical" evidence="1">
    <location>
        <begin position="175"/>
        <end position="197"/>
    </location>
</feature>
<dbReference type="Proteomes" id="UP000050514">
    <property type="component" value="Unassembled WGS sequence"/>
</dbReference>
<dbReference type="STRING" id="360411.AC812_08210"/>
<proteinExistence type="predicted"/>
<dbReference type="EMBL" id="LGHJ01000013">
    <property type="protein sequence ID" value="KPL75936.1"/>
    <property type="molecule type" value="Genomic_DNA"/>
</dbReference>
<dbReference type="AlphaFoldDB" id="A0A0P6X3R2"/>
<feature type="transmembrane region" description="Helical" evidence="1">
    <location>
        <begin position="35"/>
        <end position="58"/>
    </location>
</feature>